<evidence type="ECO:0000313" key="3">
    <source>
        <dbReference type="Proteomes" id="UP001165063"/>
    </source>
</evidence>
<name>A0A9W6YU61_AMBMO</name>
<dbReference type="Proteomes" id="UP001165063">
    <property type="component" value="Unassembled WGS sequence"/>
</dbReference>
<dbReference type="EMBL" id="BSXU01000800">
    <property type="protein sequence ID" value="GMG21799.1"/>
    <property type="molecule type" value="Genomic_DNA"/>
</dbReference>
<reference evidence="2" key="1">
    <citation type="submission" date="2023-04" db="EMBL/GenBank/DDBJ databases">
        <title>Ambrosiozyma monospora NBRC 1965.</title>
        <authorList>
            <person name="Ichikawa N."/>
            <person name="Sato H."/>
            <person name="Tonouchi N."/>
        </authorList>
    </citation>
    <scope>NUCLEOTIDE SEQUENCE</scope>
    <source>
        <strain evidence="2">NBRC 1965</strain>
    </source>
</reference>
<sequence>MATTSVAVDDRSDDEDEQLEEVEVEIVSEKQSESVDSADKPFETKPVANGKVEVQVNGEVQVDDEKKSS</sequence>
<feature type="compositionally biased region" description="Basic and acidic residues" evidence="1">
    <location>
        <begin position="27"/>
        <end position="43"/>
    </location>
</feature>
<evidence type="ECO:0000256" key="1">
    <source>
        <dbReference type="SAM" id="MobiDB-lite"/>
    </source>
</evidence>
<feature type="compositionally biased region" description="Acidic residues" evidence="1">
    <location>
        <begin position="11"/>
        <end position="26"/>
    </location>
</feature>
<dbReference type="AlphaFoldDB" id="A0A9W6YU61"/>
<gene>
    <name evidence="2" type="ORF">Amon01_000225900</name>
</gene>
<protein>
    <submittedName>
        <fullName evidence="2">Unnamed protein product</fullName>
    </submittedName>
</protein>
<proteinExistence type="predicted"/>
<accession>A0A9W6YU61</accession>
<keyword evidence="3" id="KW-1185">Reference proteome</keyword>
<comment type="caution">
    <text evidence="2">The sequence shown here is derived from an EMBL/GenBank/DDBJ whole genome shotgun (WGS) entry which is preliminary data.</text>
</comment>
<feature type="region of interest" description="Disordered" evidence="1">
    <location>
        <begin position="1"/>
        <end position="69"/>
    </location>
</feature>
<organism evidence="2 3">
    <name type="scientific">Ambrosiozyma monospora</name>
    <name type="common">Yeast</name>
    <name type="synonym">Endomycopsis monosporus</name>
    <dbReference type="NCBI Taxonomy" id="43982"/>
    <lineage>
        <taxon>Eukaryota</taxon>
        <taxon>Fungi</taxon>
        <taxon>Dikarya</taxon>
        <taxon>Ascomycota</taxon>
        <taxon>Saccharomycotina</taxon>
        <taxon>Pichiomycetes</taxon>
        <taxon>Pichiales</taxon>
        <taxon>Pichiaceae</taxon>
        <taxon>Ambrosiozyma</taxon>
    </lineage>
</organism>
<evidence type="ECO:0000313" key="2">
    <source>
        <dbReference type="EMBL" id="GMG21799.1"/>
    </source>
</evidence>